<reference evidence="2" key="1">
    <citation type="submission" date="2016-03" db="EMBL/GenBank/DDBJ databases">
        <title>Flavobacterium columnare strain B185, complete genome.</title>
        <authorList>
            <person name="Sundberg L.-R."/>
            <person name="Papponen P."/>
            <person name="Laanto E."/>
        </authorList>
    </citation>
    <scope>NUCLEOTIDE SEQUENCE [LARGE SCALE GENOMIC DNA]</scope>
    <source>
        <strain evidence="2">B185</strain>
    </source>
</reference>
<organism evidence="1 2">
    <name type="scientific">Flavobacterium columnare</name>
    <dbReference type="NCBI Taxonomy" id="996"/>
    <lineage>
        <taxon>Bacteria</taxon>
        <taxon>Pseudomonadati</taxon>
        <taxon>Bacteroidota</taxon>
        <taxon>Flavobacteriia</taxon>
        <taxon>Flavobacteriales</taxon>
        <taxon>Flavobacteriaceae</taxon>
        <taxon>Flavobacterium</taxon>
    </lineage>
</organism>
<protein>
    <submittedName>
        <fullName evidence="1">Uncharacterized protein</fullName>
    </submittedName>
</protein>
<dbReference type="Proteomes" id="UP000304840">
    <property type="component" value="Chromosome"/>
</dbReference>
<dbReference type="EMBL" id="CP010992">
    <property type="protein sequence ID" value="QCV57067.1"/>
    <property type="molecule type" value="Genomic_DNA"/>
</dbReference>
<accession>A0AAJ4DDI6</accession>
<name>A0AAJ4DDI6_9FLAO</name>
<gene>
    <name evidence="1" type="ORF">UN65_14540</name>
</gene>
<evidence type="ECO:0000313" key="2">
    <source>
        <dbReference type="Proteomes" id="UP000304840"/>
    </source>
</evidence>
<reference evidence="1 2" key="2">
    <citation type="submission" date="2019-05" db="EMBL/GenBank/DDBJ databases">
        <authorList>
            <person name="Ravantti J.J."/>
        </authorList>
    </citation>
    <scope>NUCLEOTIDE SEQUENCE [LARGE SCALE GENOMIC DNA]</scope>
    <source>
        <strain evidence="1 2">B185</strain>
    </source>
</reference>
<dbReference type="AlphaFoldDB" id="A0AAJ4DDI6"/>
<dbReference type="RefSeq" id="WP_138424707.1">
    <property type="nucleotide sequence ID" value="NZ_CP010992.1"/>
</dbReference>
<sequence length="195" mass="22847">MTNTELNTIIDELTITLANCKIDQNGIKSLVINETFFNADYMQRVNITTCPEHTATFQELLKINQPVLYWFEFDKNSVSKETLRNKYVAYREPMKYDFKNKNYRNTAAYKTDIKESDFTLYVGKVKKGFWGRLVTHLGYNKAKGTAGMQLFHWFNPKEYGDITLYYLTLDTAMENLISVLEIEMALRKKPIIGRF</sequence>
<proteinExistence type="predicted"/>
<evidence type="ECO:0000313" key="1">
    <source>
        <dbReference type="EMBL" id="QCV57067.1"/>
    </source>
</evidence>